<proteinExistence type="predicted"/>
<evidence type="ECO:0000256" key="1">
    <source>
        <dbReference type="ARBA" id="ARBA00004651"/>
    </source>
</evidence>
<dbReference type="InterPro" id="IPR000725">
    <property type="entry name" value="Olfact_rcpt"/>
</dbReference>
<evidence type="ECO:0000259" key="12">
    <source>
        <dbReference type="PROSITE" id="PS50262"/>
    </source>
</evidence>
<dbReference type="PANTHER" id="PTHR26453">
    <property type="entry name" value="OLFACTORY RECEPTOR"/>
    <property type="match status" value="1"/>
</dbReference>
<keyword evidence="9" id="KW-0675">Receptor</keyword>
<keyword evidence="3" id="KW-0716">Sensory transduction</keyword>
<dbReference type="OMA" id="QLEMVFF"/>
<evidence type="ECO:0000256" key="11">
    <source>
        <dbReference type="SAM" id="Phobius"/>
    </source>
</evidence>
<dbReference type="OrthoDB" id="5950740at2759"/>
<dbReference type="SUPFAM" id="SSF81321">
    <property type="entry name" value="Family A G protein-coupled receptor-like"/>
    <property type="match status" value="1"/>
</dbReference>
<feature type="transmembrane region" description="Helical" evidence="11">
    <location>
        <begin position="140"/>
        <end position="158"/>
    </location>
</feature>
<dbReference type="AlphaFoldDB" id="A0A4X2JQK5"/>
<accession>A0A4X2JQK5</accession>
<dbReference type="Pfam" id="PF13853">
    <property type="entry name" value="7tm_4"/>
    <property type="match status" value="1"/>
</dbReference>
<protein>
    <submittedName>
        <fullName evidence="13">Olfactory receptor family 2 subfamily C member 1</fullName>
    </submittedName>
</protein>
<evidence type="ECO:0000256" key="5">
    <source>
        <dbReference type="ARBA" id="ARBA00022725"/>
    </source>
</evidence>
<sequence length="312" mass="34691">MGGAKNSSFKGFILMGISDHPQLEMIFFVIILFCYLLTLVGNLTIILISRLDARLHTPMYFFLSNLASLDLAYTTSSVPQMLFNLWGPDKTISYGGCISQLYVFLWLGANECILLVVMAFDRYVAVCRPLHYMSIMNPRVCWQLATIAWLGGLGNSLTQSTFTLQLSFCGHQAVDSFLCEVPALIKLACGDTSLNEAVLNGVCAFFTAVPLSTILISYGYIVQAVLKIPSAEGRRKAFNTCGSHLIVVFLFYGSAIYAYLLPAKSSSQDRGKFITLFYSVVTPMVNPLIYTLRNKEVKGALRKLLGKWREEQ</sequence>
<dbReference type="GO" id="GO:0005938">
    <property type="term" value="C:cell cortex"/>
    <property type="evidence" value="ECO:0007669"/>
    <property type="project" value="Ensembl"/>
</dbReference>
<dbReference type="Ensembl" id="ENSVURT00010000135.1">
    <property type="protein sequence ID" value="ENSVURP00010000121.1"/>
    <property type="gene ID" value="ENSVURG00010000116.1"/>
</dbReference>
<evidence type="ECO:0000256" key="10">
    <source>
        <dbReference type="ARBA" id="ARBA00023224"/>
    </source>
</evidence>
<dbReference type="PRINTS" id="PR00245">
    <property type="entry name" value="OLFACTORYR"/>
</dbReference>
<feature type="transmembrane region" description="Helical" evidence="11">
    <location>
        <begin position="197"/>
        <end position="221"/>
    </location>
</feature>
<dbReference type="GeneTree" id="ENSGT01150000286947"/>
<dbReference type="InterPro" id="IPR000276">
    <property type="entry name" value="GPCR_Rhodpsn"/>
</dbReference>
<feature type="transmembrane region" description="Helical" evidence="11">
    <location>
        <begin position="25"/>
        <end position="48"/>
    </location>
</feature>
<feature type="transmembrane region" description="Helical" evidence="11">
    <location>
        <begin position="101"/>
        <end position="120"/>
    </location>
</feature>
<evidence type="ECO:0000256" key="9">
    <source>
        <dbReference type="ARBA" id="ARBA00023170"/>
    </source>
</evidence>
<name>A0A4X2JQK5_VOMUR</name>
<dbReference type="Proteomes" id="UP000314987">
    <property type="component" value="Unassembled WGS sequence"/>
</dbReference>
<comment type="subcellular location">
    <subcellularLocation>
        <location evidence="1">Cell membrane</location>
        <topology evidence="1">Multi-pass membrane protein</topology>
    </subcellularLocation>
</comment>
<feature type="transmembrane region" description="Helical" evidence="11">
    <location>
        <begin position="60"/>
        <end position="81"/>
    </location>
</feature>
<evidence type="ECO:0000256" key="3">
    <source>
        <dbReference type="ARBA" id="ARBA00022606"/>
    </source>
</evidence>
<dbReference type="InterPro" id="IPR017452">
    <property type="entry name" value="GPCR_Rhodpsn_7TM"/>
</dbReference>
<dbReference type="GO" id="GO:0004930">
    <property type="term" value="F:G protein-coupled receptor activity"/>
    <property type="evidence" value="ECO:0007669"/>
    <property type="project" value="UniProtKB-KW"/>
</dbReference>
<dbReference type="GO" id="GO:0005549">
    <property type="term" value="F:odorant binding"/>
    <property type="evidence" value="ECO:0007669"/>
    <property type="project" value="Ensembl"/>
</dbReference>
<dbReference type="GO" id="GO:0004984">
    <property type="term" value="F:olfactory receptor activity"/>
    <property type="evidence" value="ECO:0007669"/>
    <property type="project" value="Ensembl"/>
</dbReference>
<evidence type="ECO:0000256" key="8">
    <source>
        <dbReference type="ARBA" id="ARBA00023136"/>
    </source>
</evidence>
<dbReference type="STRING" id="29139.ENSVURP00010000121"/>
<keyword evidence="14" id="KW-1185">Reference proteome</keyword>
<feature type="transmembrane region" description="Helical" evidence="11">
    <location>
        <begin position="242"/>
        <end position="261"/>
    </location>
</feature>
<evidence type="ECO:0000256" key="6">
    <source>
        <dbReference type="ARBA" id="ARBA00022989"/>
    </source>
</evidence>
<dbReference type="PROSITE" id="PS50262">
    <property type="entry name" value="G_PROTEIN_RECEP_F1_2"/>
    <property type="match status" value="1"/>
</dbReference>
<feature type="transmembrane region" description="Helical" evidence="11">
    <location>
        <begin position="273"/>
        <end position="292"/>
    </location>
</feature>
<reference evidence="13" key="2">
    <citation type="submission" date="2025-08" db="UniProtKB">
        <authorList>
            <consortium name="Ensembl"/>
        </authorList>
    </citation>
    <scope>IDENTIFICATION</scope>
</reference>
<keyword evidence="8 11" id="KW-0472">Membrane</keyword>
<evidence type="ECO:0000313" key="14">
    <source>
        <dbReference type="Proteomes" id="UP000314987"/>
    </source>
</evidence>
<dbReference type="FunFam" id="1.20.1070.10:FF:000005">
    <property type="entry name" value="Olfactory receptor"/>
    <property type="match status" value="1"/>
</dbReference>
<evidence type="ECO:0000256" key="2">
    <source>
        <dbReference type="ARBA" id="ARBA00022475"/>
    </source>
</evidence>
<keyword evidence="6 11" id="KW-1133">Transmembrane helix</keyword>
<dbReference type="PRINTS" id="PR00237">
    <property type="entry name" value="GPCRRHODOPSN"/>
</dbReference>
<reference evidence="13" key="3">
    <citation type="submission" date="2025-09" db="UniProtKB">
        <authorList>
            <consortium name="Ensembl"/>
        </authorList>
    </citation>
    <scope>IDENTIFICATION</scope>
</reference>
<keyword evidence="2" id="KW-1003">Cell membrane</keyword>
<keyword evidence="4 11" id="KW-0812">Transmembrane</keyword>
<feature type="domain" description="G-protein coupled receptors family 1 profile" evidence="12">
    <location>
        <begin position="41"/>
        <end position="290"/>
    </location>
</feature>
<reference evidence="14" key="1">
    <citation type="submission" date="2018-12" db="EMBL/GenBank/DDBJ databases">
        <authorList>
            <person name="Yazar S."/>
        </authorList>
    </citation>
    <scope>NUCLEOTIDE SEQUENCE [LARGE SCALE GENOMIC DNA]</scope>
</reference>
<keyword evidence="7" id="KW-0297">G-protein coupled receptor</keyword>
<evidence type="ECO:0000256" key="4">
    <source>
        <dbReference type="ARBA" id="ARBA00022692"/>
    </source>
</evidence>
<gene>
    <name evidence="13" type="primary">OR2C1</name>
</gene>
<dbReference type="CDD" id="cd15947">
    <property type="entry name" value="7tmA_OR2B-like"/>
    <property type="match status" value="1"/>
</dbReference>
<organism evidence="13 14">
    <name type="scientific">Vombatus ursinus</name>
    <name type="common">Common wombat</name>
    <dbReference type="NCBI Taxonomy" id="29139"/>
    <lineage>
        <taxon>Eukaryota</taxon>
        <taxon>Metazoa</taxon>
        <taxon>Chordata</taxon>
        <taxon>Craniata</taxon>
        <taxon>Vertebrata</taxon>
        <taxon>Euteleostomi</taxon>
        <taxon>Mammalia</taxon>
        <taxon>Metatheria</taxon>
        <taxon>Diprotodontia</taxon>
        <taxon>Vombatidae</taxon>
        <taxon>Vombatus</taxon>
    </lineage>
</organism>
<keyword evidence="10" id="KW-0807">Transducer</keyword>
<evidence type="ECO:0000313" key="13">
    <source>
        <dbReference type="Ensembl" id="ENSVURP00010000121.1"/>
    </source>
</evidence>
<evidence type="ECO:0000256" key="7">
    <source>
        <dbReference type="ARBA" id="ARBA00023040"/>
    </source>
</evidence>
<dbReference type="Gene3D" id="1.20.1070.10">
    <property type="entry name" value="Rhodopsin 7-helix transmembrane proteins"/>
    <property type="match status" value="1"/>
</dbReference>
<keyword evidence="5" id="KW-0552">Olfaction</keyword>
<dbReference type="GO" id="GO:0005886">
    <property type="term" value="C:plasma membrane"/>
    <property type="evidence" value="ECO:0007669"/>
    <property type="project" value="UniProtKB-SubCell"/>
</dbReference>